<organism evidence="3 4">
    <name type="scientific">Pichia kudriavzevii</name>
    <name type="common">Yeast</name>
    <name type="synonym">Issatchenkia orientalis</name>
    <dbReference type="NCBI Taxonomy" id="4909"/>
    <lineage>
        <taxon>Eukaryota</taxon>
        <taxon>Fungi</taxon>
        <taxon>Dikarya</taxon>
        <taxon>Ascomycota</taxon>
        <taxon>Saccharomycotina</taxon>
        <taxon>Pichiomycetes</taxon>
        <taxon>Pichiales</taxon>
        <taxon>Pichiaceae</taxon>
        <taxon>Pichia</taxon>
    </lineage>
</organism>
<feature type="compositionally biased region" description="Basic residues" evidence="2">
    <location>
        <begin position="24"/>
        <end position="35"/>
    </location>
</feature>
<accession>A0A1V2LQX7</accession>
<comment type="caution">
    <text evidence="3">The sequence shown here is derived from an EMBL/GenBank/DDBJ whole genome shotgun (WGS) entry which is preliminary data.</text>
</comment>
<gene>
    <name evidence="3" type="ORF">BOH78_1326</name>
</gene>
<feature type="compositionally biased region" description="Basic and acidic residues" evidence="2">
    <location>
        <begin position="72"/>
        <end position="85"/>
    </location>
</feature>
<name>A0A1V2LQX7_PICKU</name>
<protein>
    <submittedName>
        <fullName evidence="3">Uncharacterized protein</fullName>
    </submittedName>
</protein>
<keyword evidence="1" id="KW-0175">Coiled coil</keyword>
<evidence type="ECO:0000313" key="4">
    <source>
        <dbReference type="Proteomes" id="UP000189274"/>
    </source>
</evidence>
<feature type="coiled-coil region" evidence="1">
    <location>
        <begin position="206"/>
        <end position="275"/>
    </location>
</feature>
<feature type="compositionally biased region" description="Basic and acidic residues" evidence="2">
    <location>
        <begin position="94"/>
        <end position="109"/>
    </location>
</feature>
<sequence length="342" mass="37547">MSDDELSKEAKLEAARKKFEELKKNKKKKKGKKGKLATSETPEPETAPVVLEEKSPMVEGKGGVDEQGDVVDEGKGVVDEEKGVVEELQETGESETHVSEKEEPLKSEKSVGAPSGEGDSSDPCQNESVENGNLPLKDANESSDTEGPETPGNKVEKGGDEVAPIVDNKASNDNDNGDQQEETKSDVSLSAIISNGQATQESTFLTSALQTTIAELQESNEKLHSEVGELKAENLELKLTKMDLEMELENVKHELKTQREEVLRLTRQLEGSKNNTHGQGSMDVYSLQNTSSFQNLTNFNIKNNSQDFMDIVDVKERLAQWKGWNMDMHGWRSIGMGPVIDA</sequence>
<dbReference type="Proteomes" id="UP000189274">
    <property type="component" value="Unassembled WGS sequence"/>
</dbReference>
<feature type="region of interest" description="Disordered" evidence="2">
    <location>
        <begin position="19"/>
        <end position="186"/>
    </location>
</feature>
<feature type="compositionally biased region" description="Polar residues" evidence="2">
    <location>
        <begin position="122"/>
        <end position="131"/>
    </location>
</feature>
<dbReference type="EMBL" id="MQVM01000005">
    <property type="protein sequence ID" value="ONH75827.1"/>
    <property type="molecule type" value="Genomic_DNA"/>
</dbReference>
<dbReference type="VEuPathDB" id="FungiDB:C5L36_0C08460"/>
<evidence type="ECO:0000256" key="2">
    <source>
        <dbReference type="SAM" id="MobiDB-lite"/>
    </source>
</evidence>
<evidence type="ECO:0000256" key="1">
    <source>
        <dbReference type="SAM" id="Coils"/>
    </source>
</evidence>
<proteinExistence type="predicted"/>
<dbReference type="AlphaFoldDB" id="A0A1V2LQX7"/>
<reference evidence="4" key="1">
    <citation type="journal article" date="2017" name="Genome Announc.">
        <title>Genome sequences of Cyberlindnera fabianii 65, Pichia kudriavzevii 129, and Saccharomyces cerevisiae 131 isolated from fermented masau fruits in Zimbabwe.</title>
        <authorList>
            <person name="van Rijswijck I.M.H."/>
            <person name="Derks M.F.L."/>
            <person name="Abee T."/>
            <person name="de Ridder D."/>
            <person name="Smid E.J."/>
        </authorList>
    </citation>
    <scope>NUCLEOTIDE SEQUENCE [LARGE SCALE GENOMIC DNA]</scope>
    <source>
        <strain evidence="4">129</strain>
    </source>
</reference>
<evidence type="ECO:0000313" key="3">
    <source>
        <dbReference type="EMBL" id="ONH75827.1"/>
    </source>
</evidence>